<organism evidence="1 2">
    <name type="scientific">Eimeria praecox</name>
    <dbReference type="NCBI Taxonomy" id="51316"/>
    <lineage>
        <taxon>Eukaryota</taxon>
        <taxon>Sar</taxon>
        <taxon>Alveolata</taxon>
        <taxon>Apicomplexa</taxon>
        <taxon>Conoidasida</taxon>
        <taxon>Coccidia</taxon>
        <taxon>Eucoccidiorida</taxon>
        <taxon>Eimeriorina</taxon>
        <taxon>Eimeriidae</taxon>
        <taxon>Eimeria</taxon>
    </lineage>
</organism>
<dbReference type="EMBL" id="HG707439">
    <property type="protein sequence ID" value="CDI87726.1"/>
    <property type="molecule type" value="Genomic_DNA"/>
</dbReference>
<protein>
    <submittedName>
        <fullName evidence="1">Uncharacterized protein</fullName>
    </submittedName>
</protein>
<keyword evidence="2" id="KW-1185">Reference proteome</keyword>
<name>U6H565_9EIME</name>
<reference evidence="1" key="1">
    <citation type="submission" date="2013-10" db="EMBL/GenBank/DDBJ databases">
        <title>Genomic analysis of the causative agents of coccidiosis in chickens.</title>
        <authorList>
            <person name="Reid A.J."/>
            <person name="Blake D."/>
            <person name="Billington K."/>
            <person name="Browne H."/>
            <person name="Dunn M."/>
            <person name="Hung S."/>
            <person name="Kawahara F."/>
            <person name="Miranda-Saavedra D."/>
            <person name="Mourier T."/>
            <person name="Nagra H."/>
            <person name="Otto T.D."/>
            <person name="Rawlings N."/>
            <person name="Sanchez A."/>
            <person name="Sanders M."/>
            <person name="Subramaniam C."/>
            <person name="Tay Y."/>
            <person name="Dear P."/>
            <person name="Doerig C."/>
            <person name="Gruber A."/>
            <person name="Parkinson J."/>
            <person name="Shirley M."/>
            <person name="Wan K.L."/>
            <person name="Berriman M."/>
            <person name="Tomley F."/>
            <person name="Pain A."/>
        </authorList>
    </citation>
    <scope>NUCLEOTIDE SEQUENCE [LARGE SCALE GENOMIC DNA]</scope>
    <source>
        <strain evidence="1">Houghton</strain>
    </source>
</reference>
<accession>U6H565</accession>
<dbReference type="AlphaFoldDB" id="U6H565"/>
<evidence type="ECO:0000313" key="1">
    <source>
        <dbReference type="EMBL" id="CDI87726.1"/>
    </source>
</evidence>
<dbReference type="VEuPathDB" id="ToxoDB:EPH_0044070"/>
<reference evidence="1" key="2">
    <citation type="submission" date="2013-10" db="EMBL/GenBank/DDBJ databases">
        <authorList>
            <person name="Aslett M."/>
        </authorList>
    </citation>
    <scope>NUCLEOTIDE SEQUENCE [LARGE SCALE GENOMIC DNA]</scope>
    <source>
        <strain evidence="1">Houghton</strain>
    </source>
</reference>
<dbReference type="Proteomes" id="UP000018201">
    <property type="component" value="Unassembled WGS sequence"/>
</dbReference>
<gene>
    <name evidence="1" type="ORF">EPH_0044070</name>
</gene>
<evidence type="ECO:0000313" key="2">
    <source>
        <dbReference type="Proteomes" id="UP000018201"/>
    </source>
</evidence>
<proteinExistence type="predicted"/>
<sequence>MLGGADGAEGCRKVVVAGVGPEECTATARGREMRSSRCVTMGYLLLLHQDVIFGSWVEGASRGDEGTVQNVEVVADGGGVADRAADIGGDIWLIAVPMKGEGMLSGSGVAKGIEWICWVDFALMKFVER</sequence>